<dbReference type="EMBL" id="HACG01015304">
    <property type="protein sequence ID" value="CEK62169.1"/>
    <property type="molecule type" value="Transcribed_RNA"/>
</dbReference>
<protein>
    <submittedName>
        <fullName evidence="3">Uncharacterized protein</fullName>
    </submittedName>
</protein>
<organism evidence="3">
    <name type="scientific">Arion vulgaris</name>
    <dbReference type="NCBI Taxonomy" id="1028688"/>
    <lineage>
        <taxon>Eukaryota</taxon>
        <taxon>Metazoa</taxon>
        <taxon>Spiralia</taxon>
        <taxon>Lophotrochozoa</taxon>
        <taxon>Mollusca</taxon>
        <taxon>Gastropoda</taxon>
        <taxon>Heterobranchia</taxon>
        <taxon>Euthyneura</taxon>
        <taxon>Panpulmonata</taxon>
        <taxon>Eupulmonata</taxon>
        <taxon>Stylommatophora</taxon>
        <taxon>Helicina</taxon>
        <taxon>Arionoidea</taxon>
        <taxon>Arionidae</taxon>
        <taxon>Arion</taxon>
    </lineage>
</organism>
<feature type="compositionally biased region" description="Basic and acidic residues" evidence="2">
    <location>
        <begin position="96"/>
        <end position="107"/>
    </location>
</feature>
<feature type="region of interest" description="Disordered" evidence="2">
    <location>
        <begin position="86"/>
        <end position="107"/>
    </location>
</feature>
<gene>
    <name evidence="3" type="primary">ORF44410</name>
</gene>
<keyword evidence="1" id="KW-0175">Coiled coil</keyword>
<sequence length="239" mass="27353">KLYNNSSAELLQDNFQARLKTITSFFISNIIMDSQAMNNNECPETEQSKSPNSGKDFSMLMEKNESMQNMQQDRARKRPFEGLCAGEDVSPRKAAKKENEKDDDHSVMTESAIYQRKSERMRKHRNSLAWKSATLKQGTQMLKNLRLKEELIASLELKVKELQEVSSQTDLNVCETSGDGQLSSTQGLLNIIRRLETENENLRVQVSDLEANKNVIKDTHSMQMNSQHKSVEHELVDLK</sequence>
<feature type="non-terminal residue" evidence="3">
    <location>
        <position position="239"/>
    </location>
</feature>
<accession>A0A0B6Z0P7</accession>
<evidence type="ECO:0000313" key="3">
    <source>
        <dbReference type="EMBL" id="CEK62169.1"/>
    </source>
</evidence>
<reference evidence="3" key="1">
    <citation type="submission" date="2014-12" db="EMBL/GenBank/DDBJ databases">
        <title>Insight into the proteome of Arion vulgaris.</title>
        <authorList>
            <person name="Aradska J."/>
            <person name="Bulat T."/>
            <person name="Smidak R."/>
            <person name="Sarate P."/>
            <person name="Gangsoo J."/>
            <person name="Sialana F."/>
            <person name="Bilban M."/>
            <person name="Lubec G."/>
        </authorList>
    </citation>
    <scope>NUCLEOTIDE SEQUENCE</scope>
    <source>
        <tissue evidence="3">Skin</tissue>
    </source>
</reference>
<feature type="coiled-coil region" evidence="1">
    <location>
        <begin position="145"/>
        <end position="219"/>
    </location>
</feature>
<evidence type="ECO:0000256" key="1">
    <source>
        <dbReference type="SAM" id="Coils"/>
    </source>
</evidence>
<evidence type="ECO:0000256" key="2">
    <source>
        <dbReference type="SAM" id="MobiDB-lite"/>
    </source>
</evidence>
<feature type="non-terminal residue" evidence="3">
    <location>
        <position position="1"/>
    </location>
</feature>
<name>A0A0B6Z0P7_9EUPU</name>
<dbReference type="AlphaFoldDB" id="A0A0B6Z0P7"/>
<proteinExistence type="predicted"/>